<dbReference type="Proteomes" id="UP001596113">
    <property type="component" value="Unassembled WGS sequence"/>
</dbReference>
<evidence type="ECO:0000313" key="4">
    <source>
        <dbReference type="Proteomes" id="UP001596113"/>
    </source>
</evidence>
<reference evidence="4" key="1">
    <citation type="journal article" date="2019" name="Int. J. Syst. Evol. Microbiol.">
        <title>The Global Catalogue of Microorganisms (GCM) 10K type strain sequencing project: providing services to taxonomists for standard genome sequencing and annotation.</title>
        <authorList>
            <consortium name="The Broad Institute Genomics Platform"/>
            <consortium name="The Broad Institute Genome Sequencing Center for Infectious Disease"/>
            <person name="Wu L."/>
            <person name="Ma J."/>
        </authorList>
    </citation>
    <scope>NUCLEOTIDE SEQUENCE [LARGE SCALE GENOMIC DNA]</scope>
    <source>
        <strain evidence="4">CGMCC 1.18575</strain>
    </source>
</reference>
<organism evidence="3 4">
    <name type="scientific">Cohnella soli</name>
    <dbReference type="NCBI Taxonomy" id="425005"/>
    <lineage>
        <taxon>Bacteria</taxon>
        <taxon>Bacillati</taxon>
        <taxon>Bacillota</taxon>
        <taxon>Bacilli</taxon>
        <taxon>Bacillales</taxon>
        <taxon>Paenibacillaceae</taxon>
        <taxon>Cohnella</taxon>
    </lineage>
</organism>
<sequence>MVQKIRSKTAALTMTAVIAATLLAGCGSNNDKASESPKASDSSSPSASASASTEPKKDVTITFASSQGWVNKGSKIDSELIDAFTAETGIHVDLQLMPDDQYANVLKTKLASGEVPDIFMVGAGAGAQKFFPEKYFADLSNEPWVSRYANYAKIGTTINGKINGFMTWNVDGWGVLYNTAIFEKYNLAVPKTFDELTKVSDTLIANGVKTPIFMLGKEAWYWAIWLSQFGPAAEKAHPGLYDKLNKNEAKFADIPEFETFLTQFKQMYDKGYFGKNSLSNAWDSGYEAMGKEQAGMILMYQSYQSEVTAKYPESKADQWKMFPIPLAGNDMYSHSAGGNMRVAYKDSPNLDSVKKFFDFLAKADNLNKFYAGRPDLQGNPSFTDVAGKPSEAGKSIVANSPGGEGIDLEYGVTFWDNTAVGKYIQEMMLGGKTPKQVLEAIDKDRGRLFAAVNQ</sequence>
<dbReference type="EMBL" id="JBHSMI010000028">
    <property type="protein sequence ID" value="MFC5404628.1"/>
    <property type="molecule type" value="Genomic_DNA"/>
</dbReference>
<feature type="signal peptide" evidence="2">
    <location>
        <begin position="1"/>
        <end position="19"/>
    </location>
</feature>
<keyword evidence="2" id="KW-0732">Signal</keyword>
<evidence type="ECO:0000256" key="1">
    <source>
        <dbReference type="SAM" id="MobiDB-lite"/>
    </source>
</evidence>
<dbReference type="PANTHER" id="PTHR43649">
    <property type="entry name" value="ARABINOSE-BINDING PROTEIN-RELATED"/>
    <property type="match status" value="1"/>
</dbReference>
<comment type="caution">
    <text evidence="3">The sequence shown here is derived from an EMBL/GenBank/DDBJ whole genome shotgun (WGS) entry which is preliminary data.</text>
</comment>
<feature type="compositionally biased region" description="Low complexity" evidence="1">
    <location>
        <begin position="36"/>
        <end position="52"/>
    </location>
</feature>
<dbReference type="RefSeq" id="WP_378135088.1">
    <property type="nucleotide sequence ID" value="NZ_JBHSMI010000028.1"/>
</dbReference>
<name>A0ABW0HWA2_9BACL</name>
<dbReference type="InterPro" id="IPR006059">
    <property type="entry name" value="SBP"/>
</dbReference>
<evidence type="ECO:0000256" key="2">
    <source>
        <dbReference type="SAM" id="SignalP"/>
    </source>
</evidence>
<gene>
    <name evidence="3" type="ORF">ACFPOF_17975</name>
</gene>
<accession>A0ABW0HWA2</accession>
<proteinExistence type="predicted"/>
<protein>
    <submittedName>
        <fullName evidence="3">ABC transporter substrate-binding protein</fullName>
    </submittedName>
</protein>
<feature type="chain" id="PRO_5046321133" evidence="2">
    <location>
        <begin position="20"/>
        <end position="454"/>
    </location>
</feature>
<dbReference type="PROSITE" id="PS51257">
    <property type="entry name" value="PROKAR_LIPOPROTEIN"/>
    <property type="match status" value="1"/>
</dbReference>
<dbReference type="Pfam" id="PF01547">
    <property type="entry name" value="SBP_bac_1"/>
    <property type="match status" value="1"/>
</dbReference>
<evidence type="ECO:0000313" key="3">
    <source>
        <dbReference type="EMBL" id="MFC5404628.1"/>
    </source>
</evidence>
<dbReference type="Gene3D" id="3.40.190.10">
    <property type="entry name" value="Periplasmic binding protein-like II"/>
    <property type="match status" value="2"/>
</dbReference>
<feature type="region of interest" description="Disordered" evidence="1">
    <location>
        <begin position="29"/>
        <end position="53"/>
    </location>
</feature>
<dbReference type="SUPFAM" id="SSF53850">
    <property type="entry name" value="Periplasmic binding protein-like II"/>
    <property type="match status" value="1"/>
</dbReference>
<dbReference type="InterPro" id="IPR050490">
    <property type="entry name" value="Bact_solute-bd_prot1"/>
</dbReference>
<keyword evidence="4" id="KW-1185">Reference proteome</keyword>